<keyword evidence="4" id="KW-1185">Reference proteome</keyword>
<sequence>MLTLALELKTTLIAPHIVDSIVPLAQITADLIVIPRFKIQPVESYEKFEKDINVPACLTILHLVALGCMSEQEYIIRFWKLIRYDFILLMFSHNHPTVEYEMMIQLFSTSIFKDSVGAIVGGENYQIINYVLDRLTFPLVEIPPLPQSQELMDLETLSNLRLKLLQLLTSMTRSSFGSRAMAMHPFTIGRLVSLISDELDDLYDYRARHKESARIISFGTRLLYYLVTKYDNDIDMQQKLANIRGGSQKYLLCLSRLNFSEDDLVLESGIDPDVAACALELLEFVVTPEEGDAIHSAFSSQ</sequence>
<proteinExistence type="predicted"/>
<feature type="domain" description="Rad26-like helical repeats" evidence="1">
    <location>
        <begin position="24"/>
        <end position="227"/>
    </location>
</feature>
<dbReference type="EMBL" id="JAAMPI010002487">
    <property type="protein sequence ID" value="KAF4612816.1"/>
    <property type="molecule type" value="Genomic_DNA"/>
</dbReference>
<name>A0A8H4QL55_9HELO</name>
<dbReference type="Pfam" id="PF12331">
    <property type="entry name" value="Rad26-like_helical_rpts"/>
    <property type="match status" value="1"/>
</dbReference>
<evidence type="ECO:0000259" key="1">
    <source>
        <dbReference type="Pfam" id="PF12331"/>
    </source>
</evidence>
<reference evidence="3 4" key="1">
    <citation type="submission" date="2020-03" db="EMBL/GenBank/DDBJ databases">
        <title>Draft Genome Sequence of Cudoniella acicularis.</title>
        <authorList>
            <person name="Buettner E."/>
            <person name="Kellner H."/>
        </authorList>
    </citation>
    <scope>NUCLEOTIDE SEQUENCE [LARGE SCALE GENOMIC DNA]</scope>
    <source>
        <strain evidence="3 4">DSM 108380</strain>
    </source>
</reference>
<dbReference type="Proteomes" id="UP000566819">
    <property type="component" value="Unassembled WGS sequence"/>
</dbReference>
<dbReference type="OrthoDB" id="5245063at2759"/>
<organism evidence="3 4">
    <name type="scientific">Cudoniella acicularis</name>
    <dbReference type="NCBI Taxonomy" id="354080"/>
    <lineage>
        <taxon>Eukaryota</taxon>
        <taxon>Fungi</taxon>
        <taxon>Dikarya</taxon>
        <taxon>Ascomycota</taxon>
        <taxon>Pezizomycotina</taxon>
        <taxon>Leotiomycetes</taxon>
        <taxon>Helotiales</taxon>
        <taxon>Tricladiaceae</taxon>
        <taxon>Cudoniella</taxon>
    </lineage>
</organism>
<dbReference type="InterPro" id="IPR022093">
    <property type="entry name" value="Rad26-like_helical"/>
</dbReference>
<feature type="domain" description="Rad26-like C-terminal" evidence="2">
    <location>
        <begin position="234"/>
        <end position="298"/>
    </location>
</feature>
<dbReference type="InterPro" id="IPR048379">
    <property type="entry name" value="Rad26-like_C"/>
</dbReference>
<protein>
    <submittedName>
        <fullName evidence="3">Uncharacterized protein</fullName>
    </submittedName>
</protein>
<accession>A0A8H4QL55</accession>
<evidence type="ECO:0000313" key="3">
    <source>
        <dbReference type="EMBL" id="KAF4612816.1"/>
    </source>
</evidence>
<dbReference type="Pfam" id="PF21046">
    <property type="entry name" value="Rad26-like_C"/>
    <property type="match status" value="1"/>
</dbReference>
<comment type="caution">
    <text evidence="3">The sequence shown here is derived from an EMBL/GenBank/DDBJ whole genome shotgun (WGS) entry which is preliminary data.</text>
</comment>
<evidence type="ECO:0000259" key="2">
    <source>
        <dbReference type="Pfam" id="PF21046"/>
    </source>
</evidence>
<gene>
    <name evidence="3" type="ORF">G7Y89_g15557</name>
</gene>
<evidence type="ECO:0000313" key="4">
    <source>
        <dbReference type="Proteomes" id="UP000566819"/>
    </source>
</evidence>
<dbReference type="AlphaFoldDB" id="A0A8H4QL55"/>